<keyword evidence="2" id="KW-1185">Reference proteome</keyword>
<gene>
    <name evidence="1" type="ORF">DES52_10768</name>
</gene>
<sequence>MPKDDMAIEAHIPPKAIHAALAALRLQDEVADVQWDVAKSKPSRPTKVYFQAERIEALREAKNRLERLLNEAGYDLYP</sequence>
<dbReference type="RefSeq" id="WP_110886720.1">
    <property type="nucleotide sequence ID" value="NZ_QJSX01000007.1"/>
</dbReference>
<evidence type="ECO:0000313" key="1">
    <source>
        <dbReference type="EMBL" id="PYE53810.1"/>
    </source>
</evidence>
<organism evidence="1 2">
    <name type="scientific">Deinococcus yavapaiensis KR-236</name>
    <dbReference type="NCBI Taxonomy" id="694435"/>
    <lineage>
        <taxon>Bacteria</taxon>
        <taxon>Thermotogati</taxon>
        <taxon>Deinococcota</taxon>
        <taxon>Deinococci</taxon>
        <taxon>Deinococcales</taxon>
        <taxon>Deinococcaceae</taxon>
        <taxon>Deinococcus</taxon>
    </lineage>
</organism>
<reference evidence="1 2" key="1">
    <citation type="submission" date="2018-06" db="EMBL/GenBank/DDBJ databases">
        <title>Genomic Encyclopedia of Type Strains, Phase IV (KMG-IV): sequencing the most valuable type-strain genomes for metagenomic binning, comparative biology and taxonomic classification.</title>
        <authorList>
            <person name="Goeker M."/>
        </authorList>
    </citation>
    <scope>NUCLEOTIDE SEQUENCE [LARGE SCALE GENOMIC DNA]</scope>
    <source>
        <strain evidence="1 2">DSM 18048</strain>
    </source>
</reference>
<dbReference type="EMBL" id="QJSX01000007">
    <property type="protein sequence ID" value="PYE53810.1"/>
    <property type="molecule type" value="Genomic_DNA"/>
</dbReference>
<protein>
    <submittedName>
        <fullName evidence="1">Uncharacterized protein</fullName>
    </submittedName>
</protein>
<proteinExistence type="predicted"/>
<accession>A0A318SBS9</accession>
<evidence type="ECO:0000313" key="2">
    <source>
        <dbReference type="Proteomes" id="UP000248326"/>
    </source>
</evidence>
<dbReference type="OrthoDB" id="71144at2"/>
<dbReference type="AlphaFoldDB" id="A0A318SBS9"/>
<dbReference type="Proteomes" id="UP000248326">
    <property type="component" value="Unassembled WGS sequence"/>
</dbReference>
<name>A0A318SBS9_9DEIO</name>
<comment type="caution">
    <text evidence="1">The sequence shown here is derived from an EMBL/GenBank/DDBJ whole genome shotgun (WGS) entry which is preliminary data.</text>
</comment>